<comment type="caution">
    <text evidence="1">The sequence shown here is derived from an EMBL/GenBank/DDBJ whole genome shotgun (WGS) entry which is preliminary data.</text>
</comment>
<proteinExistence type="predicted"/>
<protein>
    <submittedName>
        <fullName evidence="1">Uncharacterized protein</fullName>
    </submittedName>
</protein>
<dbReference type="EMBL" id="CM044703">
    <property type="protein sequence ID" value="KAI5672870.1"/>
    <property type="molecule type" value="Genomic_DNA"/>
</dbReference>
<evidence type="ECO:0000313" key="2">
    <source>
        <dbReference type="Proteomes" id="UP001060085"/>
    </source>
</evidence>
<keyword evidence="2" id="KW-1185">Reference proteome</keyword>
<accession>A0ACC0BJR7</accession>
<evidence type="ECO:0000313" key="1">
    <source>
        <dbReference type="EMBL" id="KAI5672870.1"/>
    </source>
</evidence>
<dbReference type="Proteomes" id="UP001060085">
    <property type="component" value="Linkage Group LG03"/>
</dbReference>
<gene>
    <name evidence="1" type="ORF">M9H77_13234</name>
</gene>
<name>A0ACC0BJR7_CATRO</name>
<organism evidence="1 2">
    <name type="scientific">Catharanthus roseus</name>
    <name type="common">Madagascar periwinkle</name>
    <name type="synonym">Vinca rosea</name>
    <dbReference type="NCBI Taxonomy" id="4058"/>
    <lineage>
        <taxon>Eukaryota</taxon>
        <taxon>Viridiplantae</taxon>
        <taxon>Streptophyta</taxon>
        <taxon>Embryophyta</taxon>
        <taxon>Tracheophyta</taxon>
        <taxon>Spermatophyta</taxon>
        <taxon>Magnoliopsida</taxon>
        <taxon>eudicotyledons</taxon>
        <taxon>Gunneridae</taxon>
        <taxon>Pentapetalae</taxon>
        <taxon>asterids</taxon>
        <taxon>lamiids</taxon>
        <taxon>Gentianales</taxon>
        <taxon>Apocynaceae</taxon>
        <taxon>Rauvolfioideae</taxon>
        <taxon>Vinceae</taxon>
        <taxon>Catharanthinae</taxon>
        <taxon>Catharanthus</taxon>
    </lineage>
</organism>
<sequence length="195" mass="21997">MGVNLMLFNVNPWAFENFNLRKEAFEQEFMWLSIFRKKMDGSFKQPTIDDRPDPTVAGRLLPVELLEDTHLSLTNRFHPTVVGGCQFYFEGISSSAEASFYHLVTRMHELGMAKEFISPLAPSRDNMNTRSHSILPVNLINHISSSSLVLNIDGVSRYNAGSYVAGGLLQSFDCKFLPGFSVHLVHRRSNNLAES</sequence>
<reference evidence="2" key="1">
    <citation type="journal article" date="2023" name="Nat. Plants">
        <title>Single-cell RNA sequencing provides a high-resolution roadmap for understanding the multicellular compartmentation of specialized metabolism.</title>
        <authorList>
            <person name="Sun S."/>
            <person name="Shen X."/>
            <person name="Li Y."/>
            <person name="Li Y."/>
            <person name="Wang S."/>
            <person name="Li R."/>
            <person name="Zhang H."/>
            <person name="Shen G."/>
            <person name="Guo B."/>
            <person name="Wei J."/>
            <person name="Xu J."/>
            <person name="St-Pierre B."/>
            <person name="Chen S."/>
            <person name="Sun C."/>
        </authorList>
    </citation>
    <scope>NUCLEOTIDE SEQUENCE [LARGE SCALE GENOMIC DNA]</scope>
</reference>